<dbReference type="GO" id="GO:0004672">
    <property type="term" value="F:protein kinase activity"/>
    <property type="evidence" value="ECO:0007669"/>
    <property type="project" value="InterPro"/>
</dbReference>
<proteinExistence type="predicted"/>
<evidence type="ECO:0000256" key="3">
    <source>
        <dbReference type="SAM" id="MobiDB-lite"/>
    </source>
</evidence>
<evidence type="ECO:0000313" key="6">
    <source>
        <dbReference type="Proteomes" id="UP000652761"/>
    </source>
</evidence>
<dbReference type="InterPro" id="IPR011009">
    <property type="entry name" value="Kinase-like_dom_sf"/>
</dbReference>
<keyword evidence="2" id="KW-0067">ATP-binding</keyword>
<feature type="compositionally biased region" description="Basic and acidic residues" evidence="3">
    <location>
        <begin position="152"/>
        <end position="181"/>
    </location>
</feature>
<dbReference type="InterPro" id="IPR001245">
    <property type="entry name" value="Ser-Thr/Tyr_kinase_cat_dom"/>
</dbReference>
<reference evidence="5" key="1">
    <citation type="submission" date="2017-07" db="EMBL/GenBank/DDBJ databases">
        <title>Taro Niue Genome Assembly and Annotation.</title>
        <authorList>
            <person name="Atibalentja N."/>
            <person name="Keating K."/>
            <person name="Fields C.J."/>
        </authorList>
    </citation>
    <scope>NUCLEOTIDE SEQUENCE</scope>
    <source>
        <strain evidence="5">Niue_2</strain>
        <tissue evidence="5">Leaf</tissue>
    </source>
</reference>
<dbReference type="OrthoDB" id="4062651at2759"/>
<dbReference type="PANTHER" id="PTHR27007">
    <property type="match status" value="1"/>
</dbReference>
<gene>
    <name evidence="5" type="ORF">Taro_047963</name>
</gene>
<dbReference type="SUPFAM" id="SSF56112">
    <property type="entry name" value="Protein kinase-like (PK-like)"/>
    <property type="match status" value="1"/>
</dbReference>
<accession>A0A843X7K2</accession>
<dbReference type="GO" id="GO:0005524">
    <property type="term" value="F:ATP binding"/>
    <property type="evidence" value="ECO:0007669"/>
    <property type="project" value="UniProtKB-KW"/>
</dbReference>
<evidence type="ECO:0000313" key="5">
    <source>
        <dbReference type="EMBL" id="MQM15024.1"/>
    </source>
</evidence>
<organism evidence="5 6">
    <name type="scientific">Colocasia esculenta</name>
    <name type="common">Wild taro</name>
    <name type="synonym">Arum esculentum</name>
    <dbReference type="NCBI Taxonomy" id="4460"/>
    <lineage>
        <taxon>Eukaryota</taxon>
        <taxon>Viridiplantae</taxon>
        <taxon>Streptophyta</taxon>
        <taxon>Embryophyta</taxon>
        <taxon>Tracheophyta</taxon>
        <taxon>Spermatophyta</taxon>
        <taxon>Magnoliopsida</taxon>
        <taxon>Liliopsida</taxon>
        <taxon>Araceae</taxon>
        <taxon>Aroideae</taxon>
        <taxon>Colocasieae</taxon>
        <taxon>Colocasia</taxon>
    </lineage>
</organism>
<comment type="caution">
    <text evidence="5">The sequence shown here is derived from an EMBL/GenBank/DDBJ whole genome shotgun (WGS) entry which is preliminary data.</text>
</comment>
<dbReference type="AlphaFoldDB" id="A0A843X7K2"/>
<feature type="region of interest" description="Disordered" evidence="3">
    <location>
        <begin position="147"/>
        <end position="191"/>
    </location>
</feature>
<dbReference type="GO" id="GO:0051707">
    <property type="term" value="P:response to other organism"/>
    <property type="evidence" value="ECO:0007669"/>
    <property type="project" value="UniProtKB-ARBA"/>
</dbReference>
<evidence type="ECO:0000256" key="1">
    <source>
        <dbReference type="ARBA" id="ARBA00022741"/>
    </source>
</evidence>
<sequence length="228" mass="24973">MKLRRGGFGEVYKGFLRELGSDVAIKRVARDSRQGKKEYLAKVNIISRLRHRNLVQLAGWCHDGSDLLLVYEYLPHGSLDTHLFGKVPLISWPTRCSIAHGLASGLLYLHEGYEQCVVLNTDFNAKLGDFGLARLIAHGLGMHTTVPSGTWGKREKGPRNGEGLGERGKQGKGAAKGEKMSKTPTKKKTTLSKNVARTVMTTLAEEARLLVLGAMGEAEEQGLRHSAV</sequence>
<dbReference type="EMBL" id="NMUH01006332">
    <property type="protein sequence ID" value="MQM15024.1"/>
    <property type="molecule type" value="Genomic_DNA"/>
</dbReference>
<dbReference type="Gene3D" id="3.30.200.20">
    <property type="entry name" value="Phosphorylase Kinase, domain 1"/>
    <property type="match status" value="1"/>
</dbReference>
<dbReference type="Gene3D" id="1.10.510.10">
    <property type="entry name" value="Transferase(Phosphotransferase) domain 1"/>
    <property type="match status" value="1"/>
</dbReference>
<dbReference type="InterPro" id="IPR000719">
    <property type="entry name" value="Prot_kinase_dom"/>
</dbReference>
<evidence type="ECO:0000256" key="2">
    <source>
        <dbReference type="ARBA" id="ARBA00022840"/>
    </source>
</evidence>
<protein>
    <recommendedName>
        <fullName evidence="4">Protein kinase domain-containing protein</fullName>
    </recommendedName>
</protein>
<dbReference type="InterPro" id="IPR050528">
    <property type="entry name" value="L-type_Lectin-RKs"/>
</dbReference>
<keyword evidence="1" id="KW-0547">Nucleotide-binding</keyword>
<feature type="domain" description="Protein kinase" evidence="4">
    <location>
        <begin position="1"/>
        <end position="228"/>
    </location>
</feature>
<name>A0A843X7K2_COLES</name>
<dbReference type="Pfam" id="PF07714">
    <property type="entry name" value="PK_Tyr_Ser-Thr"/>
    <property type="match status" value="1"/>
</dbReference>
<dbReference type="Proteomes" id="UP000652761">
    <property type="component" value="Unassembled WGS sequence"/>
</dbReference>
<dbReference type="PROSITE" id="PS50011">
    <property type="entry name" value="PROTEIN_KINASE_DOM"/>
    <property type="match status" value="1"/>
</dbReference>
<evidence type="ECO:0000259" key="4">
    <source>
        <dbReference type="PROSITE" id="PS50011"/>
    </source>
</evidence>
<keyword evidence="6" id="KW-1185">Reference proteome</keyword>